<keyword evidence="6" id="KW-0812">Transmembrane</keyword>
<dbReference type="Pfam" id="PF03544">
    <property type="entry name" value="TonB_C"/>
    <property type="match status" value="1"/>
</dbReference>
<evidence type="ECO:0000313" key="12">
    <source>
        <dbReference type="Proteomes" id="UP001595907"/>
    </source>
</evidence>
<evidence type="ECO:0000256" key="3">
    <source>
        <dbReference type="ARBA" id="ARBA00022448"/>
    </source>
</evidence>
<evidence type="ECO:0000256" key="8">
    <source>
        <dbReference type="ARBA" id="ARBA00022989"/>
    </source>
</evidence>
<dbReference type="SUPFAM" id="SSF74653">
    <property type="entry name" value="TolA/TonB C-terminal domain"/>
    <property type="match status" value="1"/>
</dbReference>
<dbReference type="InterPro" id="IPR051045">
    <property type="entry name" value="TonB-dependent_transducer"/>
</dbReference>
<dbReference type="Gene3D" id="3.30.1150.10">
    <property type="match status" value="1"/>
</dbReference>
<keyword evidence="9" id="KW-0472">Membrane</keyword>
<keyword evidence="12" id="KW-1185">Reference proteome</keyword>
<dbReference type="PANTHER" id="PTHR33446:SF2">
    <property type="entry name" value="PROTEIN TONB"/>
    <property type="match status" value="1"/>
</dbReference>
<protein>
    <submittedName>
        <fullName evidence="11">Energy transducer TonB</fullName>
    </submittedName>
</protein>
<keyword evidence="8" id="KW-1133">Transmembrane helix</keyword>
<comment type="caution">
    <text evidence="11">The sequence shown here is derived from an EMBL/GenBank/DDBJ whole genome shotgun (WGS) entry which is preliminary data.</text>
</comment>
<dbReference type="NCBIfam" id="TIGR01352">
    <property type="entry name" value="tonB_Cterm"/>
    <property type="match status" value="1"/>
</dbReference>
<keyword evidence="4" id="KW-1003">Cell membrane</keyword>
<name>A0ABV8QVY7_9BACT</name>
<keyword evidence="7" id="KW-0653">Protein transport</keyword>
<comment type="similarity">
    <text evidence="2">Belongs to the TonB family.</text>
</comment>
<gene>
    <name evidence="11" type="ORF">ACFOWM_13040</name>
</gene>
<organism evidence="11 12">
    <name type="scientific">Ferruginibacter yonginensis</name>
    <dbReference type="NCBI Taxonomy" id="1310416"/>
    <lineage>
        <taxon>Bacteria</taxon>
        <taxon>Pseudomonadati</taxon>
        <taxon>Bacteroidota</taxon>
        <taxon>Chitinophagia</taxon>
        <taxon>Chitinophagales</taxon>
        <taxon>Chitinophagaceae</taxon>
        <taxon>Ferruginibacter</taxon>
    </lineage>
</organism>
<dbReference type="Proteomes" id="UP001595907">
    <property type="component" value="Unassembled WGS sequence"/>
</dbReference>
<dbReference type="EMBL" id="JBHSCZ010000004">
    <property type="protein sequence ID" value="MFC4263815.1"/>
    <property type="molecule type" value="Genomic_DNA"/>
</dbReference>
<evidence type="ECO:0000256" key="2">
    <source>
        <dbReference type="ARBA" id="ARBA00006555"/>
    </source>
</evidence>
<evidence type="ECO:0000256" key="5">
    <source>
        <dbReference type="ARBA" id="ARBA00022519"/>
    </source>
</evidence>
<reference evidence="12" key="1">
    <citation type="journal article" date="2019" name="Int. J. Syst. Evol. Microbiol.">
        <title>The Global Catalogue of Microorganisms (GCM) 10K type strain sequencing project: providing services to taxonomists for standard genome sequencing and annotation.</title>
        <authorList>
            <consortium name="The Broad Institute Genomics Platform"/>
            <consortium name="The Broad Institute Genome Sequencing Center for Infectious Disease"/>
            <person name="Wu L."/>
            <person name="Ma J."/>
        </authorList>
    </citation>
    <scope>NUCLEOTIDE SEQUENCE [LARGE SCALE GENOMIC DNA]</scope>
    <source>
        <strain evidence="12">CECT 8289</strain>
    </source>
</reference>
<feature type="domain" description="TonB C-terminal" evidence="10">
    <location>
        <begin position="124"/>
        <end position="215"/>
    </location>
</feature>
<sequence>MEHITFPTKLFSGIAIVAAITVSACTSNDYKTNETPVATADTSMPTNKVDEMAQPMPNNADTSKVATSDGTVAIAKPNPAKKGLKGKASINEADIDMKGGTTTDNMPDANGIYKKVDYIPSFPGGYKGMQAFFDKNLEYPTDAADQGVEATVRIGFTIDENGKLINPKIVGENNGYGLEQEALRVVNKMPTWVPGKIKGKPVKTYFTLPVRFELY</sequence>
<comment type="subcellular location">
    <subcellularLocation>
        <location evidence="1">Cell inner membrane</location>
        <topology evidence="1">Single-pass membrane protein</topology>
        <orientation evidence="1">Periplasmic side</orientation>
    </subcellularLocation>
</comment>
<evidence type="ECO:0000259" key="10">
    <source>
        <dbReference type="PROSITE" id="PS52015"/>
    </source>
</evidence>
<dbReference type="InterPro" id="IPR037682">
    <property type="entry name" value="TonB_C"/>
</dbReference>
<proteinExistence type="inferred from homology"/>
<dbReference type="RefSeq" id="WP_379710865.1">
    <property type="nucleotide sequence ID" value="NZ_JBHSCZ010000004.1"/>
</dbReference>
<keyword evidence="3" id="KW-0813">Transport</keyword>
<accession>A0ABV8QVY7</accession>
<evidence type="ECO:0000256" key="7">
    <source>
        <dbReference type="ARBA" id="ARBA00022927"/>
    </source>
</evidence>
<evidence type="ECO:0000256" key="4">
    <source>
        <dbReference type="ARBA" id="ARBA00022475"/>
    </source>
</evidence>
<evidence type="ECO:0000313" key="11">
    <source>
        <dbReference type="EMBL" id="MFC4263815.1"/>
    </source>
</evidence>
<dbReference type="InterPro" id="IPR006260">
    <property type="entry name" value="TonB/TolA_C"/>
</dbReference>
<dbReference type="PROSITE" id="PS52015">
    <property type="entry name" value="TONB_CTD"/>
    <property type="match status" value="1"/>
</dbReference>
<keyword evidence="5" id="KW-0997">Cell inner membrane</keyword>
<evidence type="ECO:0000256" key="6">
    <source>
        <dbReference type="ARBA" id="ARBA00022692"/>
    </source>
</evidence>
<dbReference type="PANTHER" id="PTHR33446">
    <property type="entry name" value="PROTEIN TONB-RELATED"/>
    <property type="match status" value="1"/>
</dbReference>
<evidence type="ECO:0000256" key="9">
    <source>
        <dbReference type="ARBA" id="ARBA00023136"/>
    </source>
</evidence>
<evidence type="ECO:0000256" key="1">
    <source>
        <dbReference type="ARBA" id="ARBA00004383"/>
    </source>
</evidence>